<keyword evidence="3" id="KW-1185">Reference proteome</keyword>
<dbReference type="HOGENOM" id="CLU_041459_0_0_1"/>
<dbReference type="PANTHER" id="PTHR31896:SF64">
    <property type="entry name" value="TRICHOTHECENE 3-O-ACETYLTRANSFERASE"/>
    <property type="match status" value="1"/>
</dbReference>
<dbReference type="RefSeq" id="XP_006668268.1">
    <property type="nucleotide sequence ID" value="XM_006668205.1"/>
</dbReference>
<sequence>MAPPCDVAITSTTRIQAESPSQTSCIVPLSLLDATTAEFALTSAVWLFDRPRLASQQPFDLTAHLASTLSTTLDAYPQWAGQIEAVQTVDGQGPAEATEIPVHARRFGRLFAKFGDKRDPGVAFSAATCAITLDELYPAERRVHHTFWDSQAWLNRFTSQADIANAFQPDVQDTNGLLKPVMAIQVTTLACSGFALAAKIAHPLADITALVTFMNDWATISRTSILQLERCRLCPVFNPCKVDAAAARNIDAPEPAAEVLQRSATMPMHRYDWWRDVSGCPWPTNIPEPFQKAKMEAAGTAMPWSEWETGSPVSCSIVRLSAEQVEFLWASANKESGQRLSRHDAVLAHIWSSINRARRLGTDTGPVHCDLTCGVRPVLQLGGSFIGSPIVIINIQALGAEVAGEAASLGSIATRVRGTIEQVLKPEPIGDHLHSLAYEKSPQRIWQAFLGRRYILVTTWARAGVYNIDFGFASEIRYVDGIVPDMDGIVVIKEAPPIVAAEASDTSWTRSGVDVSIRIRAEDMERLLADPLLFPSFPLLC</sequence>
<dbReference type="PANTHER" id="PTHR31896">
    <property type="entry name" value="FAMILY REGULATORY PROTEIN, PUTATIVE (AFU_ORTHOLOGUE AFUA_3G14730)-RELATED"/>
    <property type="match status" value="1"/>
</dbReference>
<dbReference type="GO" id="GO:0016740">
    <property type="term" value="F:transferase activity"/>
    <property type="evidence" value="ECO:0007669"/>
    <property type="project" value="UniProtKB-KW"/>
</dbReference>
<dbReference type="AlphaFoldDB" id="G3J8J5"/>
<dbReference type="Pfam" id="PF02458">
    <property type="entry name" value="Transferase"/>
    <property type="match status" value="2"/>
</dbReference>
<dbReference type="EMBL" id="JH126400">
    <property type="protein sequence ID" value="EGX94782.1"/>
    <property type="molecule type" value="Genomic_DNA"/>
</dbReference>
<reference evidence="2 3" key="1">
    <citation type="journal article" date="2011" name="Genome Biol.">
        <title>Genome sequence of the insect pathogenic fungus Cordyceps militaris, a valued traditional Chinese medicine.</title>
        <authorList>
            <person name="Zheng P."/>
            <person name="Xia Y."/>
            <person name="Xiao G."/>
            <person name="Xiong C."/>
            <person name="Hu X."/>
            <person name="Zhang S."/>
            <person name="Zheng H."/>
            <person name="Huang Y."/>
            <person name="Zhou Y."/>
            <person name="Wang S."/>
            <person name="Zhao G.P."/>
            <person name="Liu X."/>
            <person name="St Leger R.J."/>
            <person name="Wang C."/>
        </authorList>
    </citation>
    <scope>NUCLEOTIDE SEQUENCE [LARGE SCALE GENOMIC DNA]</scope>
    <source>
        <strain evidence="2 3">CM01</strain>
    </source>
</reference>
<dbReference type="InParanoid" id="G3J8J5"/>
<dbReference type="GeneID" id="18165080"/>
<dbReference type="InterPro" id="IPR023213">
    <property type="entry name" value="CAT-like_dom_sf"/>
</dbReference>
<keyword evidence="1 2" id="KW-0808">Transferase</keyword>
<evidence type="ECO:0000313" key="2">
    <source>
        <dbReference type="EMBL" id="EGX94782.1"/>
    </source>
</evidence>
<dbReference type="OMA" id="FHRYDWW"/>
<dbReference type="KEGG" id="cmt:CCM_03053"/>
<evidence type="ECO:0000313" key="3">
    <source>
        <dbReference type="Proteomes" id="UP000001610"/>
    </source>
</evidence>
<dbReference type="Proteomes" id="UP000001610">
    <property type="component" value="Unassembled WGS sequence"/>
</dbReference>
<dbReference type="Gene3D" id="3.30.559.10">
    <property type="entry name" value="Chloramphenicol acetyltransferase-like domain"/>
    <property type="match status" value="2"/>
</dbReference>
<proteinExistence type="predicted"/>
<dbReference type="OrthoDB" id="444127at2759"/>
<protein>
    <submittedName>
        <fullName evidence="2">Transferase family protein</fullName>
    </submittedName>
</protein>
<gene>
    <name evidence="2" type="ORF">CCM_03053</name>
</gene>
<accession>G3J8J5</accession>
<dbReference type="InterPro" id="IPR051283">
    <property type="entry name" value="Sec_Metabolite_Acyltrans"/>
</dbReference>
<dbReference type="eggNOG" id="ENOG502QVMC">
    <property type="taxonomic scope" value="Eukaryota"/>
</dbReference>
<dbReference type="VEuPathDB" id="FungiDB:CCM_03053"/>
<evidence type="ECO:0000256" key="1">
    <source>
        <dbReference type="ARBA" id="ARBA00022679"/>
    </source>
</evidence>
<name>G3J8J5_CORMM</name>
<organism evidence="2 3">
    <name type="scientific">Cordyceps militaris (strain CM01)</name>
    <name type="common">Caterpillar fungus</name>
    <dbReference type="NCBI Taxonomy" id="983644"/>
    <lineage>
        <taxon>Eukaryota</taxon>
        <taxon>Fungi</taxon>
        <taxon>Dikarya</taxon>
        <taxon>Ascomycota</taxon>
        <taxon>Pezizomycotina</taxon>
        <taxon>Sordariomycetes</taxon>
        <taxon>Hypocreomycetidae</taxon>
        <taxon>Hypocreales</taxon>
        <taxon>Cordycipitaceae</taxon>
        <taxon>Cordyceps</taxon>
    </lineage>
</organism>